<dbReference type="InterPro" id="IPR025266">
    <property type="entry name" value="TerB_N"/>
</dbReference>
<sequence length="760" mass="86003">MDGDDFFEKYTQEPVSTNDIDVKDSSRSSEHQQRGKTNQPTMELSVSIEGVNGDSQLSNEELHEQSTNAWVPPGKEVTINGYNISDGMIYVGTDVRAIEKYDGADACLINPSLKIDPTRSDPDGVRMSYWPSYSDIDSGCRATYLEWLASGRRDPTIDIGYVFLFFYGIERRVLFDAQYSSKARSEIPHLLNEVEELLKVYAEESSFPGYATRFLDAVRAQYDLDSLTSTSQISQRGEIPLGLRVKIGRQIANKNLIDSELAYEWLRQAPDTHFRTPAKRCEDEFKELFLTRYEERFEGGLSRESNQTTLTVSYGPASRSLPQQEEIEIDDLPDISALSAPQRKLQELATECCEELDSYSRFVGKSHDRESLEALSLLPKPVLEQQQTDRLTELLQTVQNELDTSDMAKTKLDSLFEHWSIEAGQKVRKRDLRRLAKLLGKLGFGIEPDVRFGAPPRGWEDPAVLYHLSSKASADDSGVSEGIRLIQKLAVKIVLANDEVAPEQTEYLAENLGSFLELNEAGQARLEAHRRWLLLDSPTLHGVRQRAEDLPDDQKPQIANFLTALACSDGNIDAKEIQELSKIYPMLGLDENMVHKHLHQLQTTSDDEPVTVRTSEPSTDEYEIPDRSTTEEIPVSDIELDQEQVNRTLKESQEVSEFLEDIFEEEDDEQPKSHVPDPTPGSDQTKTEGLDEDHRQFLTELSQKPHWDREDVEALAQERGLFPDAAIEVINDYAFEQVETPLIEGTDEMIVNQEASSKIL</sequence>
<dbReference type="Pfam" id="PF13208">
    <property type="entry name" value="TerB_N"/>
    <property type="match status" value="1"/>
</dbReference>
<dbReference type="Proteomes" id="UP000831768">
    <property type="component" value="Plasmid unnamed4"/>
</dbReference>
<proteinExistence type="predicted"/>
<feature type="region of interest" description="Disordered" evidence="1">
    <location>
        <begin position="664"/>
        <end position="689"/>
    </location>
</feature>
<dbReference type="RefSeq" id="WP_247995987.1">
    <property type="nucleotide sequence ID" value="NZ_CP096023.1"/>
</dbReference>
<keyword evidence="5" id="KW-1185">Reference proteome</keyword>
<dbReference type="EMBL" id="CP096023">
    <property type="protein sequence ID" value="UPM45338.1"/>
    <property type="molecule type" value="Genomic_DNA"/>
</dbReference>
<dbReference type="GeneID" id="71930158"/>
<organism evidence="4 5">
    <name type="scientific">Halocatena salina</name>
    <dbReference type="NCBI Taxonomy" id="2934340"/>
    <lineage>
        <taxon>Archaea</taxon>
        <taxon>Methanobacteriati</taxon>
        <taxon>Methanobacteriota</taxon>
        <taxon>Stenosarchaea group</taxon>
        <taxon>Halobacteria</taxon>
        <taxon>Halobacteriales</taxon>
        <taxon>Natronomonadaceae</taxon>
        <taxon>Halocatena</taxon>
    </lineage>
</organism>
<dbReference type="KEGG" id="haad:MW046_18885"/>
<evidence type="ECO:0000256" key="1">
    <source>
        <dbReference type="SAM" id="MobiDB-lite"/>
    </source>
</evidence>
<evidence type="ECO:0000259" key="3">
    <source>
        <dbReference type="Pfam" id="PF15615"/>
    </source>
</evidence>
<feature type="compositionally biased region" description="Basic and acidic residues" evidence="1">
    <location>
        <begin position="1"/>
        <end position="11"/>
    </location>
</feature>
<feature type="domain" description="TerB N-terminal" evidence="2">
    <location>
        <begin position="72"/>
        <end position="278"/>
    </location>
</feature>
<name>A0A8U0AA79_9EURY</name>
<accession>A0A8U0AA79</accession>
<evidence type="ECO:0000313" key="5">
    <source>
        <dbReference type="Proteomes" id="UP000831768"/>
    </source>
</evidence>
<gene>
    <name evidence="4" type="ORF">MW046_18885</name>
</gene>
<dbReference type="SUPFAM" id="SSF158682">
    <property type="entry name" value="TerB-like"/>
    <property type="match status" value="1"/>
</dbReference>
<evidence type="ECO:0000313" key="4">
    <source>
        <dbReference type="EMBL" id="UPM45338.1"/>
    </source>
</evidence>
<dbReference type="AlphaFoldDB" id="A0A8U0AA79"/>
<dbReference type="Pfam" id="PF15615">
    <property type="entry name" value="TerB_C"/>
    <property type="match status" value="1"/>
</dbReference>
<feature type="domain" description="TerB-C" evidence="3">
    <location>
        <begin position="629"/>
        <end position="757"/>
    </location>
</feature>
<dbReference type="InterPro" id="IPR028932">
    <property type="entry name" value="TerB-C"/>
</dbReference>
<keyword evidence="4" id="KW-0614">Plasmid</keyword>
<dbReference type="CDD" id="cd07176">
    <property type="entry name" value="terB"/>
    <property type="match status" value="1"/>
</dbReference>
<protein>
    <submittedName>
        <fullName evidence="4">TerB N-terminal domain-containing protein</fullName>
    </submittedName>
</protein>
<geneLocation type="plasmid" evidence="4 5">
    <name>unnamed4</name>
</geneLocation>
<feature type="region of interest" description="Disordered" evidence="1">
    <location>
        <begin position="602"/>
        <end position="641"/>
    </location>
</feature>
<dbReference type="InterPro" id="IPR029024">
    <property type="entry name" value="TerB-like"/>
</dbReference>
<feature type="region of interest" description="Disordered" evidence="1">
    <location>
        <begin position="1"/>
        <end position="44"/>
    </location>
</feature>
<reference evidence="4" key="1">
    <citation type="submission" date="2022-04" db="EMBL/GenBank/DDBJ databases">
        <title>Halocatena sp. nov., isolated from a salt lake.</title>
        <authorList>
            <person name="Cui H.-L."/>
        </authorList>
    </citation>
    <scope>NUCLEOTIDE SEQUENCE</scope>
    <source>
        <strain evidence="4">AD-1</strain>
        <plasmid evidence="4">unnamed4</plasmid>
    </source>
</reference>
<feature type="compositionally biased region" description="Basic and acidic residues" evidence="1">
    <location>
        <begin position="20"/>
        <end position="33"/>
    </location>
</feature>
<feature type="compositionally biased region" description="Polar residues" evidence="1">
    <location>
        <begin position="35"/>
        <end position="44"/>
    </location>
</feature>
<evidence type="ECO:0000259" key="2">
    <source>
        <dbReference type="Pfam" id="PF13208"/>
    </source>
</evidence>
<dbReference type="Gene3D" id="1.10.3680.10">
    <property type="entry name" value="TerB-like"/>
    <property type="match status" value="1"/>
</dbReference>